<proteinExistence type="predicted"/>
<sequence length="78" mass="8896">MEQWQKQNVEAGPSGGNSTWSTRKKLHMECPEETPHGVPGGNSTRSTHRKLHMESRRKLHMECPEETPRGYPEETPQG</sequence>
<evidence type="ECO:0000256" key="1">
    <source>
        <dbReference type="SAM" id="MobiDB-lite"/>
    </source>
</evidence>
<evidence type="ECO:0000313" key="3">
    <source>
        <dbReference type="Proteomes" id="UP000828390"/>
    </source>
</evidence>
<accession>A0A9D4E9P3</accession>
<feature type="compositionally biased region" description="Basic and acidic residues" evidence="1">
    <location>
        <begin position="52"/>
        <end position="72"/>
    </location>
</feature>
<feature type="non-terminal residue" evidence="2">
    <location>
        <position position="78"/>
    </location>
</feature>
<evidence type="ECO:0000313" key="2">
    <source>
        <dbReference type="EMBL" id="KAH3774390.1"/>
    </source>
</evidence>
<dbReference type="EMBL" id="JAIWYP010000009">
    <property type="protein sequence ID" value="KAH3774390.1"/>
    <property type="molecule type" value="Genomic_DNA"/>
</dbReference>
<protein>
    <submittedName>
        <fullName evidence="2">Uncharacterized protein</fullName>
    </submittedName>
</protein>
<comment type="caution">
    <text evidence="2">The sequence shown here is derived from an EMBL/GenBank/DDBJ whole genome shotgun (WGS) entry which is preliminary data.</text>
</comment>
<organism evidence="2 3">
    <name type="scientific">Dreissena polymorpha</name>
    <name type="common">Zebra mussel</name>
    <name type="synonym">Mytilus polymorpha</name>
    <dbReference type="NCBI Taxonomy" id="45954"/>
    <lineage>
        <taxon>Eukaryota</taxon>
        <taxon>Metazoa</taxon>
        <taxon>Spiralia</taxon>
        <taxon>Lophotrochozoa</taxon>
        <taxon>Mollusca</taxon>
        <taxon>Bivalvia</taxon>
        <taxon>Autobranchia</taxon>
        <taxon>Heteroconchia</taxon>
        <taxon>Euheterodonta</taxon>
        <taxon>Imparidentia</taxon>
        <taxon>Neoheterodontei</taxon>
        <taxon>Myida</taxon>
        <taxon>Dreissenoidea</taxon>
        <taxon>Dreissenidae</taxon>
        <taxon>Dreissena</taxon>
    </lineage>
</organism>
<gene>
    <name evidence="2" type="ORF">DPMN_175772</name>
</gene>
<feature type="region of interest" description="Disordered" evidence="1">
    <location>
        <begin position="1"/>
        <end position="78"/>
    </location>
</feature>
<dbReference type="Proteomes" id="UP000828390">
    <property type="component" value="Unassembled WGS sequence"/>
</dbReference>
<name>A0A9D4E9P3_DREPO</name>
<reference evidence="2" key="1">
    <citation type="journal article" date="2019" name="bioRxiv">
        <title>The Genome of the Zebra Mussel, Dreissena polymorpha: A Resource for Invasive Species Research.</title>
        <authorList>
            <person name="McCartney M.A."/>
            <person name="Auch B."/>
            <person name="Kono T."/>
            <person name="Mallez S."/>
            <person name="Zhang Y."/>
            <person name="Obille A."/>
            <person name="Becker A."/>
            <person name="Abrahante J.E."/>
            <person name="Garbe J."/>
            <person name="Badalamenti J.P."/>
            <person name="Herman A."/>
            <person name="Mangelson H."/>
            <person name="Liachko I."/>
            <person name="Sullivan S."/>
            <person name="Sone E.D."/>
            <person name="Koren S."/>
            <person name="Silverstein K.A.T."/>
            <person name="Beckman K.B."/>
            <person name="Gohl D.M."/>
        </authorList>
    </citation>
    <scope>NUCLEOTIDE SEQUENCE</scope>
    <source>
        <strain evidence="2">Duluth1</strain>
        <tissue evidence="2">Whole animal</tissue>
    </source>
</reference>
<dbReference type="AlphaFoldDB" id="A0A9D4E9P3"/>
<keyword evidence="3" id="KW-1185">Reference proteome</keyword>
<reference evidence="2" key="2">
    <citation type="submission" date="2020-11" db="EMBL/GenBank/DDBJ databases">
        <authorList>
            <person name="McCartney M.A."/>
            <person name="Auch B."/>
            <person name="Kono T."/>
            <person name="Mallez S."/>
            <person name="Becker A."/>
            <person name="Gohl D.M."/>
            <person name="Silverstein K.A.T."/>
            <person name="Koren S."/>
            <person name="Bechman K.B."/>
            <person name="Herman A."/>
            <person name="Abrahante J.E."/>
            <person name="Garbe J."/>
        </authorList>
    </citation>
    <scope>NUCLEOTIDE SEQUENCE</scope>
    <source>
        <strain evidence="2">Duluth1</strain>
        <tissue evidence="2">Whole animal</tissue>
    </source>
</reference>